<evidence type="ECO:0000256" key="4">
    <source>
        <dbReference type="ARBA" id="ARBA00022989"/>
    </source>
</evidence>
<keyword evidence="2" id="KW-0813">Transport</keyword>
<dbReference type="InterPro" id="IPR023271">
    <property type="entry name" value="Aquaporin-like"/>
</dbReference>
<feature type="transmembrane region" description="Helical" evidence="7">
    <location>
        <begin position="106"/>
        <end position="129"/>
    </location>
</feature>
<dbReference type="GO" id="GO:0005886">
    <property type="term" value="C:plasma membrane"/>
    <property type="evidence" value="ECO:0007669"/>
    <property type="project" value="TreeGrafter"/>
</dbReference>
<feature type="transmembrane region" description="Helical" evidence="7">
    <location>
        <begin position="28"/>
        <end position="49"/>
    </location>
</feature>
<name>A0A8J3LR63_9ACTN</name>
<dbReference type="AlphaFoldDB" id="A0A8J3LR63"/>
<comment type="subcellular location">
    <subcellularLocation>
        <location evidence="1">Membrane</location>
        <topology evidence="1">Multi-pass membrane protein</topology>
    </subcellularLocation>
</comment>
<reference evidence="8" key="1">
    <citation type="submission" date="2021-01" db="EMBL/GenBank/DDBJ databases">
        <title>Whole genome shotgun sequence of Planosporangium flavigriseum NBRC 105377.</title>
        <authorList>
            <person name="Komaki H."/>
            <person name="Tamura T."/>
        </authorList>
    </citation>
    <scope>NUCLEOTIDE SEQUENCE</scope>
    <source>
        <strain evidence="8">NBRC 105377</strain>
    </source>
</reference>
<organism evidence="8 9">
    <name type="scientific">Planosporangium flavigriseum</name>
    <dbReference type="NCBI Taxonomy" id="373681"/>
    <lineage>
        <taxon>Bacteria</taxon>
        <taxon>Bacillati</taxon>
        <taxon>Actinomycetota</taxon>
        <taxon>Actinomycetes</taxon>
        <taxon>Micromonosporales</taxon>
        <taxon>Micromonosporaceae</taxon>
        <taxon>Planosporangium</taxon>
    </lineage>
</organism>
<dbReference type="PANTHER" id="PTHR30520">
    <property type="entry name" value="FORMATE TRANSPORTER-RELATED"/>
    <property type="match status" value="1"/>
</dbReference>
<evidence type="ECO:0000256" key="7">
    <source>
        <dbReference type="SAM" id="Phobius"/>
    </source>
</evidence>
<keyword evidence="5 7" id="KW-0472">Membrane</keyword>
<dbReference type="RefSeq" id="WP_168072328.1">
    <property type="nucleotide sequence ID" value="NZ_BAAAQJ010000008.1"/>
</dbReference>
<gene>
    <name evidence="8" type="primary">yrhG</name>
    <name evidence="8" type="ORF">Pfl04_49260</name>
</gene>
<keyword evidence="4 7" id="KW-1133">Transmembrane helix</keyword>
<feature type="transmembrane region" description="Helical" evidence="7">
    <location>
        <begin position="242"/>
        <end position="266"/>
    </location>
</feature>
<sequence length="279" mass="29803">MTTKEPAEIAQAAVATGVKKAHLRWDKVLVGGFLAGAYIAFGGLLAVAVSSGLDPKTWGSVPTLITGSVFTLGLVLVLVAGSHLATGNMLLVPIGAMQRRLNWREVVGNLTLVLIGNLAGALFVAYFLAVQSGVIGHVGAESGTSGAMTYQRLAGIASLKALHENEWQIFLRAVGCNWLVCLAVWISLAAENVADKVLGIFFPIMGFVAMGFDHVVANMFFLPAAIFAGMPGLGWGDVLHNWVFAFLGNLVGAVVFVATSYWYMYLRDEPSKERPREYT</sequence>
<comment type="caution">
    <text evidence="8">The sequence shown here is derived from an EMBL/GenBank/DDBJ whole genome shotgun (WGS) entry which is preliminary data.</text>
</comment>
<feature type="transmembrane region" description="Helical" evidence="7">
    <location>
        <begin position="169"/>
        <end position="190"/>
    </location>
</feature>
<dbReference type="Proteomes" id="UP000653674">
    <property type="component" value="Unassembled WGS sequence"/>
</dbReference>
<evidence type="ECO:0000256" key="5">
    <source>
        <dbReference type="ARBA" id="ARBA00023136"/>
    </source>
</evidence>
<comment type="similarity">
    <text evidence="6">Belongs to the FNT transporter (TC 1.A.16) family.</text>
</comment>
<feature type="transmembrane region" description="Helical" evidence="7">
    <location>
        <begin position="69"/>
        <end position="94"/>
    </location>
</feature>
<dbReference type="InterPro" id="IPR000292">
    <property type="entry name" value="For/NO2_transpt"/>
</dbReference>
<dbReference type="PANTHER" id="PTHR30520:SF6">
    <property type="entry name" value="FORMATE_NITRATE FAMILY TRANSPORTER (EUROFUNG)"/>
    <property type="match status" value="1"/>
</dbReference>
<protein>
    <submittedName>
        <fullName evidence="8">Putative transporter YrhG</fullName>
    </submittedName>
</protein>
<dbReference type="Gene3D" id="1.20.1080.10">
    <property type="entry name" value="Glycerol uptake facilitator protein"/>
    <property type="match status" value="1"/>
</dbReference>
<keyword evidence="9" id="KW-1185">Reference proteome</keyword>
<evidence type="ECO:0000256" key="3">
    <source>
        <dbReference type="ARBA" id="ARBA00022692"/>
    </source>
</evidence>
<dbReference type="PROSITE" id="PS01006">
    <property type="entry name" value="FORMATE_NITRITE_TP_2"/>
    <property type="match status" value="1"/>
</dbReference>
<dbReference type="InterPro" id="IPR024002">
    <property type="entry name" value="For/NO2_transpt_CS"/>
</dbReference>
<evidence type="ECO:0000256" key="6">
    <source>
        <dbReference type="ARBA" id="ARBA00049660"/>
    </source>
</evidence>
<evidence type="ECO:0000313" key="9">
    <source>
        <dbReference type="Proteomes" id="UP000653674"/>
    </source>
</evidence>
<dbReference type="EMBL" id="BONU01000059">
    <property type="protein sequence ID" value="GIG76522.1"/>
    <property type="molecule type" value="Genomic_DNA"/>
</dbReference>
<evidence type="ECO:0000256" key="1">
    <source>
        <dbReference type="ARBA" id="ARBA00004141"/>
    </source>
</evidence>
<accession>A0A8J3LR63</accession>
<evidence type="ECO:0000256" key="2">
    <source>
        <dbReference type="ARBA" id="ARBA00022448"/>
    </source>
</evidence>
<proteinExistence type="inferred from homology"/>
<feature type="transmembrane region" description="Helical" evidence="7">
    <location>
        <begin position="197"/>
        <end position="222"/>
    </location>
</feature>
<dbReference type="GO" id="GO:0015499">
    <property type="term" value="F:formate transmembrane transporter activity"/>
    <property type="evidence" value="ECO:0007669"/>
    <property type="project" value="TreeGrafter"/>
</dbReference>
<dbReference type="Pfam" id="PF01226">
    <property type="entry name" value="Form_Nir_trans"/>
    <property type="match status" value="1"/>
</dbReference>
<keyword evidence="3 7" id="KW-0812">Transmembrane</keyword>
<evidence type="ECO:0000313" key="8">
    <source>
        <dbReference type="EMBL" id="GIG76522.1"/>
    </source>
</evidence>
<dbReference type="FunFam" id="1.20.1080.10:FF:000011">
    <property type="entry name" value="Formate family transporter"/>
    <property type="match status" value="1"/>
</dbReference>